<dbReference type="EMBL" id="CAEZXB010000014">
    <property type="protein sequence ID" value="CAB4677234.1"/>
    <property type="molecule type" value="Genomic_DNA"/>
</dbReference>
<evidence type="ECO:0000259" key="1">
    <source>
        <dbReference type="Pfam" id="PF00496"/>
    </source>
</evidence>
<organism evidence="2">
    <name type="scientific">freshwater metagenome</name>
    <dbReference type="NCBI Taxonomy" id="449393"/>
    <lineage>
        <taxon>unclassified sequences</taxon>
        <taxon>metagenomes</taxon>
        <taxon>ecological metagenomes</taxon>
    </lineage>
</organism>
<protein>
    <submittedName>
        <fullName evidence="2">Unannotated protein</fullName>
    </submittedName>
</protein>
<evidence type="ECO:0000313" key="4">
    <source>
        <dbReference type="EMBL" id="CAB4845438.1"/>
    </source>
</evidence>
<proteinExistence type="predicted"/>
<accession>A0A6J6MWY9</accession>
<dbReference type="Pfam" id="PF00496">
    <property type="entry name" value="SBP_bac_5"/>
    <property type="match status" value="1"/>
</dbReference>
<dbReference type="GO" id="GO:1904680">
    <property type="term" value="F:peptide transmembrane transporter activity"/>
    <property type="evidence" value="ECO:0007669"/>
    <property type="project" value="TreeGrafter"/>
</dbReference>
<dbReference type="Gene3D" id="3.10.105.10">
    <property type="entry name" value="Dipeptide-binding Protein, Domain 3"/>
    <property type="match status" value="1"/>
</dbReference>
<dbReference type="Gene3D" id="3.40.190.10">
    <property type="entry name" value="Periplasmic binding protein-like II"/>
    <property type="match status" value="1"/>
</dbReference>
<gene>
    <name evidence="2" type="ORF">UFOPK2342_00873</name>
    <name evidence="3" type="ORF">UFOPK2423_01123</name>
    <name evidence="4" type="ORF">UFOPK3266_01605</name>
</gene>
<dbReference type="PANTHER" id="PTHR30290:SF83">
    <property type="entry name" value="ABC TRANSPORTER SUBSTRATE-BINDING PROTEIN"/>
    <property type="match status" value="1"/>
</dbReference>
<dbReference type="PANTHER" id="PTHR30290">
    <property type="entry name" value="PERIPLASMIC BINDING COMPONENT OF ABC TRANSPORTER"/>
    <property type="match status" value="1"/>
</dbReference>
<reference evidence="2" key="1">
    <citation type="submission" date="2020-05" db="EMBL/GenBank/DDBJ databases">
        <authorList>
            <person name="Chiriac C."/>
            <person name="Salcher M."/>
            <person name="Ghai R."/>
            <person name="Kavagutti S V."/>
        </authorList>
    </citation>
    <scope>NUCLEOTIDE SEQUENCE</scope>
</reference>
<dbReference type="InterPro" id="IPR039424">
    <property type="entry name" value="SBP_5"/>
</dbReference>
<dbReference type="EMBL" id="CAEZXN010000026">
    <property type="protein sequence ID" value="CAB4700020.1"/>
    <property type="molecule type" value="Genomic_DNA"/>
</dbReference>
<dbReference type="SUPFAM" id="SSF53850">
    <property type="entry name" value="Periplasmic binding protein-like II"/>
    <property type="match status" value="1"/>
</dbReference>
<dbReference type="AlphaFoldDB" id="A0A6J6MWY9"/>
<sequence>MDHLDPSRIYTGRDLAFENSFFIRTLVAYNPVPGAAGAGLVADLATNTGVPSNEAKTWKFTLRPGTTFEDGTKITCAHVKYGVSRVFAADIITDGPGYLQQWLDLGKVEYKGPYAKDTAGQAAFDKAVTCSADNRTITFNLNKSVADFNYLGTYGVISPVQAKLDKGDAYDLRPQATGPYKIAENTTNQLKLVRNPKWSKASDSIRTPYPDEVIMKFGLDEQVMDQVFLNDTMYNAVNFDGPLPANKDEFFQNDKYKDRRINTNDPYSRYLAFNVKKMPCLEIRQAMYYARNAKAILDYAGGTFFGGTYSTGSISPLLGLDYEPTKVVGPGSPDFVATGNVAKAQALMDKAKTSCPADYKHATVDGLVIDISQSVTLQDTIPINTAAWARVGLKVSYNIIKSGYYSTVLNPAKQSDMSNSGWGADWANASTVIPELFTLEGGFNLCQNGDDPAYKDFKAAVDVAMKTTDRAKQAAMWKALDVKAMERMWILPTNYGKSQYIWGKGVGGAFFWQPQGTLAWGKLYIK</sequence>
<feature type="domain" description="Solute-binding protein family 5" evidence="1">
    <location>
        <begin position="40"/>
        <end position="438"/>
    </location>
</feature>
<evidence type="ECO:0000313" key="2">
    <source>
        <dbReference type="EMBL" id="CAB4677234.1"/>
    </source>
</evidence>
<dbReference type="InterPro" id="IPR000914">
    <property type="entry name" value="SBP_5_dom"/>
</dbReference>
<evidence type="ECO:0000313" key="3">
    <source>
        <dbReference type="EMBL" id="CAB4700020.1"/>
    </source>
</evidence>
<name>A0A6J6MWY9_9ZZZZ</name>
<dbReference type="GO" id="GO:0015833">
    <property type="term" value="P:peptide transport"/>
    <property type="evidence" value="ECO:0007669"/>
    <property type="project" value="TreeGrafter"/>
</dbReference>
<dbReference type="EMBL" id="CAFBAA010000063">
    <property type="protein sequence ID" value="CAB4845438.1"/>
    <property type="molecule type" value="Genomic_DNA"/>
</dbReference>